<proteinExistence type="predicted"/>
<evidence type="ECO:0000313" key="7">
    <source>
        <dbReference type="Proteomes" id="UP001058271"/>
    </source>
</evidence>
<sequence>MTVAYIMDGGLFDGPGTGLDLHEQFASVRELYEQVEQWSGLEPGRLCRWELPRLHEYRQVGAIRQAAVALGVCDLLAERGLRPDVTTGVSLGGMVAACTTGAVERRELFALLGHLRHAPEPSGPAEGGAALFIPAGVEHQEYLGRLVDGVYVAVDCGSSGEGGQHTYLLSGYAEALQEVAGRLPEGALYVLPEITVAFHSPLSNYLVDYLAPFINQMPFRAPQIPLGSCMGPGLLVSADDVREMFLHNQTRMVSLPHMFANLVGQDTDLAALVGPGNVERFPGGLPFPVIHVETAEQLEEGLATIFELGIPFALGI</sequence>
<name>A0ABY5Z210_9ACTN</name>
<evidence type="ECO:0000256" key="2">
    <source>
        <dbReference type="ARBA" id="ARBA00022679"/>
    </source>
</evidence>
<comment type="catalytic activity">
    <reaction evidence="4">
        <text>holo-[ACP] + malonyl-CoA = malonyl-[ACP] + CoA</text>
        <dbReference type="Rhea" id="RHEA:41792"/>
        <dbReference type="Rhea" id="RHEA-COMP:9623"/>
        <dbReference type="Rhea" id="RHEA-COMP:9685"/>
        <dbReference type="ChEBI" id="CHEBI:57287"/>
        <dbReference type="ChEBI" id="CHEBI:57384"/>
        <dbReference type="ChEBI" id="CHEBI:64479"/>
        <dbReference type="ChEBI" id="CHEBI:78449"/>
        <dbReference type="EC" id="2.3.1.39"/>
    </reaction>
</comment>
<gene>
    <name evidence="6" type="ORF">Drose_26820</name>
</gene>
<dbReference type="InterPro" id="IPR050858">
    <property type="entry name" value="Mal-CoA-ACP_Trans/PKS_FabD"/>
</dbReference>
<dbReference type="Gene3D" id="3.30.70.250">
    <property type="entry name" value="Malonyl-CoA ACP transacylase, ACP-binding"/>
    <property type="match status" value="1"/>
</dbReference>
<dbReference type="Proteomes" id="UP001058271">
    <property type="component" value="Chromosome"/>
</dbReference>
<dbReference type="InterPro" id="IPR014043">
    <property type="entry name" value="Acyl_transferase_dom"/>
</dbReference>
<dbReference type="InterPro" id="IPR016035">
    <property type="entry name" value="Acyl_Trfase/lysoPLipase"/>
</dbReference>
<reference evidence="6" key="1">
    <citation type="submission" date="2021-04" db="EMBL/GenBank/DDBJ databases">
        <title>Biosynthetic gene clusters of Dactylosporangioum roseum.</title>
        <authorList>
            <person name="Hartkoorn R.C."/>
            <person name="Beaudoing E."/>
            <person name="Hot D."/>
            <person name="Moureu S."/>
        </authorList>
    </citation>
    <scope>NUCLEOTIDE SEQUENCE</scope>
    <source>
        <strain evidence="6">NRRL B-16295</strain>
    </source>
</reference>
<dbReference type="InterPro" id="IPR001227">
    <property type="entry name" value="Ac_transferase_dom_sf"/>
</dbReference>
<organism evidence="6 7">
    <name type="scientific">Dactylosporangium roseum</name>
    <dbReference type="NCBI Taxonomy" id="47989"/>
    <lineage>
        <taxon>Bacteria</taxon>
        <taxon>Bacillati</taxon>
        <taxon>Actinomycetota</taxon>
        <taxon>Actinomycetes</taxon>
        <taxon>Micromonosporales</taxon>
        <taxon>Micromonosporaceae</taxon>
        <taxon>Dactylosporangium</taxon>
    </lineage>
</organism>
<dbReference type="Gene3D" id="3.40.366.10">
    <property type="entry name" value="Malonyl-Coenzyme A Acyl Carrier Protein, domain 2"/>
    <property type="match status" value="1"/>
</dbReference>
<evidence type="ECO:0000256" key="3">
    <source>
        <dbReference type="ARBA" id="ARBA00023315"/>
    </source>
</evidence>
<keyword evidence="3" id="KW-0012">Acyltransferase</keyword>
<dbReference type="RefSeq" id="WP_260724131.1">
    <property type="nucleotide sequence ID" value="NZ_BAAABS010000052.1"/>
</dbReference>
<accession>A0ABY5Z210</accession>
<dbReference type="EC" id="2.3.1.39" evidence="1"/>
<keyword evidence="7" id="KW-1185">Reference proteome</keyword>
<evidence type="ECO:0000256" key="4">
    <source>
        <dbReference type="ARBA" id="ARBA00048462"/>
    </source>
</evidence>
<keyword evidence="2" id="KW-0808">Transferase</keyword>
<dbReference type="EMBL" id="CP073721">
    <property type="protein sequence ID" value="UWZ34788.1"/>
    <property type="molecule type" value="Genomic_DNA"/>
</dbReference>
<dbReference type="PANTHER" id="PTHR42681">
    <property type="entry name" value="MALONYL-COA-ACYL CARRIER PROTEIN TRANSACYLASE, MITOCHONDRIAL"/>
    <property type="match status" value="1"/>
</dbReference>
<dbReference type="SUPFAM" id="SSF52151">
    <property type="entry name" value="FabD/lysophospholipase-like"/>
    <property type="match status" value="1"/>
</dbReference>
<evidence type="ECO:0000259" key="5">
    <source>
        <dbReference type="SMART" id="SM00827"/>
    </source>
</evidence>
<dbReference type="SMART" id="SM00827">
    <property type="entry name" value="PKS_AT"/>
    <property type="match status" value="1"/>
</dbReference>
<evidence type="ECO:0000313" key="6">
    <source>
        <dbReference type="EMBL" id="UWZ34788.1"/>
    </source>
</evidence>
<protein>
    <recommendedName>
        <fullName evidence="1">[acyl-carrier-protein] S-malonyltransferase</fullName>
        <ecNumber evidence="1">2.3.1.39</ecNumber>
    </recommendedName>
</protein>
<evidence type="ECO:0000256" key="1">
    <source>
        <dbReference type="ARBA" id="ARBA00013258"/>
    </source>
</evidence>
<dbReference type="PANTHER" id="PTHR42681:SF1">
    <property type="entry name" value="MALONYL-COA-ACYL CARRIER PROTEIN TRANSACYLASE, MITOCHONDRIAL"/>
    <property type="match status" value="1"/>
</dbReference>
<feature type="domain" description="Malonyl-CoA:ACP transacylase (MAT)" evidence="5">
    <location>
        <begin position="11"/>
        <end position="276"/>
    </location>
</feature>